<dbReference type="InterPro" id="IPR025887">
    <property type="entry name" value="Glyco_hydro_31_N_dom"/>
</dbReference>
<keyword evidence="7" id="KW-0732">Signal</keyword>
<evidence type="ECO:0000259" key="19">
    <source>
        <dbReference type="Pfam" id="PF13802"/>
    </source>
</evidence>
<keyword evidence="11 15" id="KW-0326">Glycosidase</keyword>
<dbReference type="Gene3D" id="2.60.40.1760">
    <property type="entry name" value="glycosyl hydrolase (family 31)"/>
    <property type="match status" value="1"/>
</dbReference>
<dbReference type="InterPro" id="IPR013780">
    <property type="entry name" value="Glyco_hydro_b"/>
</dbReference>
<evidence type="ECO:0000256" key="12">
    <source>
        <dbReference type="ARBA" id="ARBA00023316"/>
    </source>
</evidence>
<evidence type="ECO:0000256" key="11">
    <source>
        <dbReference type="ARBA" id="ARBA00023295"/>
    </source>
</evidence>
<evidence type="ECO:0000256" key="6">
    <source>
        <dbReference type="ARBA" id="ARBA00022525"/>
    </source>
</evidence>
<evidence type="ECO:0000256" key="3">
    <source>
        <dbReference type="ARBA" id="ARBA00007806"/>
    </source>
</evidence>
<feature type="compositionally biased region" description="Pro residues" evidence="16">
    <location>
        <begin position="472"/>
        <end position="486"/>
    </location>
</feature>
<protein>
    <recommendedName>
        <fullName evidence="5">Probable alpha/beta-glucosidase agdC</fullName>
        <ecNumber evidence="4">3.2.1.21</ecNumber>
    </recommendedName>
</protein>
<keyword evidence="12" id="KW-0961">Cell wall biogenesis/degradation</keyword>
<dbReference type="GO" id="GO:0030246">
    <property type="term" value="F:carbohydrate binding"/>
    <property type="evidence" value="ECO:0007669"/>
    <property type="project" value="InterPro"/>
</dbReference>
<evidence type="ECO:0000256" key="17">
    <source>
        <dbReference type="SAM" id="Phobius"/>
    </source>
</evidence>
<evidence type="ECO:0000256" key="1">
    <source>
        <dbReference type="ARBA" id="ARBA00000448"/>
    </source>
</evidence>
<accession>A0A067MWZ5</accession>
<dbReference type="SUPFAM" id="SSF51445">
    <property type="entry name" value="(Trans)glycosidases"/>
    <property type="match status" value="1"/>
</dbReference>
<dbReference type="GO" id="GO:0005576">
    <property type="term" value="C:extracellular region"/>
    <property type="evidence" value="ECO:0007669"/>
    <property type="project" value="UniProtKB-SubCell"/>
</dbReference>
<dbReference type="InterPro" id="IPR011013">
    <property type="entry name" value="Gal_mutarotase_sf_dom"/>
</dbReference>
<evidence type="ECO:0000256" key="10">
    <source>
        <dbReference type="ARBA" id="ARBA00023277"/>
    </source>
</evidence>
<dbReference type="Pfam" id="PF01055">
    <property type="entry name" value="Glyco_hydro_31_2nd"/>
    <property type="match status" value="1"/>
</dbReference>
<feature type="domain" description="Glycoside hydrolase family 31 TIM barrel" evidence="18">
    <location>
        <begin position="287"/>
        <end position="729"/>
    </location>
</feature>
<evidence type="ECO:0000256" key="8">
    <source>
        <dbReference type="ARBA" id="ARBA00022801"/>
    </source>
</evidence>
<evidence type="ECO:0000256" key="16">
    <source>
        <dbReference type="SAM" id="MobiDB-lite"/>
    </source>
</evidence>
<keyword evidence="10" id="KW-0119">Carbohydrate metabolism</keyword>
<evidence type="ECO:0000256" key="2">
    <source>
        <dbReference type="ARBA" id="ARBA00004613"/>
    </source>
</evidence>
<name>A0A067MWZ5_BOTB1</name>
<dbReference type="AlphaFoldDB" id="A0A067MWZ5"/>
<dbReference type="Pfam" id="PF13802">
    <property type="entry name" value="Gal_mutarotas_2"/>
    <property type="match status" value="1"/>
</dbReference>
<dbReference type="CDD" id="cd14752">
    <property type="entry name" value="GH31_N"/>
    <property type="match status" value="1"/>
</dbReference>
<gene>
    <name evidence="21" type="ORF">BOTBODRAFT_173264</name>
</gene>
<dbReference type="InterPro" id="IPR017853">
    <property type="entry name" value="GH"/>
</dbReference>
<dbReference type="GO" id="GO:0008422">
    <property type="term" value="F:beta-glucosidase activity"/>
    <property type="evidence" value="ECO:0007669"/>
    <property type="project" value="UniProtKB-EC"/>
</dbReference>
<evidence type="ECO:0000256" key="9">
    <source>
        <dbReference type="ARBA" id="ARBA00023180"/>
    </source>
</evidence>
<feature type="domain" description="Glycoside hydrolase family 31 N-terminal" evidence="19">
    <location>
        <begin position="106"/>
        <end position="240"/>
    </location>
</feature>
<feature type="transmembrane region" description="Helical" evidence="17">
    <location>
        <begin position="12"/>
        <end position="32"/>
    </location>
</feature>
<feature type="region of interest" description="Disordered" evidence="16">
    <location>
        <begin position="453"/>
        <end position="492"/>
    </location>
</feature>
<organism evidence="21 22">
    <name type="scientific">Botryobasidium botryosum (strain FD-172 SS1)</name>
    <dbReference type="NCBI Taxonomy" id="930990"/>
    <lineage>
        <taxon>Eukaryota</taxon>
        <taxon>Fungi</taxon>
        <taxon>Dikarya</taxon>
        <taxon>Basidiomycota</taxon>
        <taxon>Agaricomycotina</taxon>
        <taxon>Agaricomycetes</taxon>
        <taxon>Cantharellales</taxon>
        <taxon>Botryobasidiaceae</taxon>
        <taxon>Botryobasidium</taxon>
    </lineage>
</organism>
<keyword evidence="17" id="KW-0812">Transmembrane</keyword>
<keyword evidence="9" id="KW-0325">Glycoprotein</keyword>
<dbReference type="GO" id="GO:0071555">
    <property type="term" value="P:cell wall organization"/>
    <property type="evidence" value="ECO:0007669"/>
    <property type="project" value="UniProtKB-KW"/>
</dbReference>
<evidence type="ECO:0000256" key="7">
    <source>
        <dbReference type="ARBA" id="ARBA00022729"/>
    </source>
</evidence>
<keyword evidence="17" id="KW-1133">Transmembrane helix</keyword>
<dbReference type="FunCoup" id="A0A067MWZ5">
    <property type="interactions" value="53"/>
</dbReference>
<reference evidence="22" key="1">
    <citation type="journal article" date="2014" name="Proc. Natl. Acad. Sci. U.S.A.">
        <title>Extensive sampling of basidiomycete genomes demonstrates inadequacy of the white-rot/brown-rot paradigm for wood decay fungi.</title>
        <authorList>
            <person name="Riley R."/>
            <person name="Salamov A.A."/>
            <person name="Brown D.W."/>
            <person name="Nagy L.G."/>
            <person name="Floudas D."/>
            <person name="Held B.W."/>
            <person name="Levasseur A."/>
            <person name="Lombard V."/>
            <person name="Morin E."/>
            <person name="Otillar R."/>
            <person name="Lindquist E.A."/>
            <person name="Sun H."/>
            <person name="LaButti K.M."/>
            <person name="Schmutz J."/>
            <person name="Jabbour D."/>
            <person name="Luo H."/>
            <person name="Baker S.E."/>
            <person name="Pisabarro A.G."/>
            <person name="Walton J.D."/>
            <person name="Blanchette R.A."/>
            <person name="Henrissat B."/>
            <person name="Martin F."/>
            <person name="Cullen D."/>
            <person name="Hibbett D.S."/>
            <person name="Grigoriev I.V."/>
        </authorList>
    </citation>
    <scope>NUCLEOTIDE SEQUENCE [LARGE SCALE GENOMIC DNA]</scope>
    <source>
        <strain evidence="22">FD-172 SS1</strain>
    </source>
</reference>
<dbReference type="EMBL" id="KL198028">
    <property type="protein sequence ID" value="KDQ16377.1"/>
    <property type="molecule type" value="Genomic_DNA"/>
</dbReference>
<evidence type="ECO:0000256" key="5">
    <source>
        <dbReference type="ARBA" id="ARBA00014002"/>
    </source>
</evidence>
<feature type="compositionally biased region" description="Basic and acidic residues" evidence="16">
    <location>
        <begin position="462"/>
        <end position="471"/>
    </location>
</feature>
<sequence length="952" mass="106598">MSHLQTSPAGGAMRLLNVLLIGSVVTIGAVVAREWLQRRERSRLDLDKCPGYIAQNVKVTAYSLTAELIVAGPARNVYGRDLERLKLSVVYEESSRIHVKIADWDEKRYQVPESVLPRPTSSNVPSSEAAIQFRYTLSPFSFSIVRAGTDEVLFDTASYPLVFEPQFLRLKTKLPRNPNIYGLGEHTGSFRLQTAHNTRTLWSRDAFGVPEDTNLYGNHPVYYEHRTTGTHGVFLLNSNGMDIKLSEGKENTTLEYNIIGGVLDLYFLAGPTPADVARQYAKIVGLPASIPYWSLGFHQCRYGYKDYVEVANVVKKYAEAKIPLETMWIDIDYMQERFPFTNDPKYFPTKELRQIIEWLHQNEQHFILMVDPAVAYQPNKDYGAFDRGADMGLFLKKPDGSFFKGVVWPGVTVYPDWFHSDIDKYWQDEFKRFFNPETGFDIDGVWIDMNEPASFSVSPSDDPEKVAKERNCPPPRPAPPPAPGTPVPDFRRRSGNLIELNQGEDEAHNDALRKTLPHDQPSDVNAVSKKGASQQAVLQAHGAENLDSDVNHLHPPYSIGNAAQGGLSCLTAHTDCIHQNGLVEYDTHNLYGHMMSVATRKAMLARRPGLKPFIITRSTFSGTGHHTGKWLGDNLSRWDHYRFSIAGMLDMASLFQVPMVGSDVGGFGADTTAQLCARWATLGAFNPFYRNHNDIHAISQEFYLWPEVAQAAKNGIAMRYRLLDYLYTAFHQANADGTPVLNPMFFKYPKDANTFGIDLQFFYGDSILVSPVTEEDATSVEIYLPDDIFYDFLKYTPVRGHGEKIVLTDVDLTQIPVHIRGGAIIPLRQSSAMTTVDLRKQDFEIVVAPGLNGSASGELYIDDGVSLEQQAITDIRFSFSNGKLEATGVFEYETSAKVQNVTFLGVEAGEHTVLINAKEVDQSRIRYDPETKAMAVTTDIALQGSFTIELTV</sequence>
<dbReference type="Gene3D" id="3.20.20.80">
    <property type="entry name" value="Glycosidases"/>
    <property type="match status" value="2"/>
</dbReference>
<evidence type="ECO:0000313" key="21">
    <source>
        <dbReference type="EMBL" id="KDQ16377.1"/>
    </source>
</evidence>
<feature type="domain" description="Glycosyl hydrolase family 31 C-terminal" evidence="20">
    <location>
        <begin position="737"/>
        <end position="825"/>
    </location>
</feature>
<comment type="similarity">
    <text evidence="3 15">Belongs to the glycosyl hydrolase 31 family.</text>
</comment>
<comment type="function">
    <text evidence="14">Glucosidase involved in the degradation of cellulosic biomass. Has both alpha- and beta-glucosidase activity.</text>
</comment>
<dbReference type="Pfam" id="PF21365">
    <property type="entry name" value="Glyco_hydro_31_3rd"/>
    <property type="match status" value="1"/>
</dbReference>
<evidence type="ECO:0000256" key="4">
    <source>
        <dbReference type="ARBA" id="ARBA00012744"/>
    </source>
</evidence>
<keyword evidence="22" id="KW-1185">Reference proteome</keyword>
<dbReference type="PROSITE" id="PS00129">
    <property type="entry name" value="GLYCOSYL_HYDROL_F31_1"/>
    <property type="match status" value="1"/>
</dbReference>
<keyword evidence="6" id="KW-0964">Secreted</keyword>
<comment type="catalytic activity">
    <reaction evidence="1">
        <text>Hydrolysis of terminal, non-reducing beta-D-glucosyl residues with release of beta-D-glucose.</text>
        <dbReference type="EC" id="3.2.1.21"/>
    </reaction>
</comment>
<evidence type="ECO:0000259" key="18">
    <source>
        <dbReference type="Pfam" id="PF01055"/>
    </source>
</evidence>
<evidence type="ECO:0000256" key="15">
    <source>
        <dbReference type="RuleBase" id="RU361185"/>
    </source>
</evidence>
<dbReference type="SUPFAM" id="SSF51011">
    <property type="entry name" value="Glycosyl hydrolase domain"/>
    <property type="match status" value="1"/>
</dbReference>
<evidence type="ECO:0000313" key="22">
    <source>
        <dbReference type="Proteomes" id="UP000027195"/>
    </source>
</evidence>
<dbReference type="PANTHER" id="PTHR22762">
    <property type="entry name" value="ALPHA-GLUCOSIDASE"/>
    <property type="match status" value="1"/>
</dbReference>
<dbReference type="Gene3D" id="2.60.40.1180">
    <property type="entry name" value="Golgi alpha-mannosidase II"/>
    <property type="match status" value="2"/>
</dbReference>
<comment type="subcellular location">
    <subcellularLocation>
        <location evidence="2">Secreted</location>
    </subcellularLocation>
</comment>
<evidence type="ECO:0000256" key="13">
    <source>
        <dbReference type="ARBA" id="ARBA00023326"/>
    </source>
</evidence>
<dbReference type="SUPFAM" id="SSF74650">
    <property type="entry name" value="Galactose mutarotase-like"/>
    <property type="match status" value="1"/>
</dbReference>
<dbReference type="InterPro" id="IPR000322">
    <property type="entry name" value="Glyco_hydro_31_TIM"/>
</dbReference>
<dbReference type="PANTHER" id="PTHR22762:SF67">
    <property type="entry name" value="ALPHA_BETA-GLUCOSIDASE AGDC-RELATED"/>
    <property type="match status" value="1"/>
</dbReference>
<dbReference type="InterPro" id="IPR048395">
    <property type="entry name" value="Glyco_hydro_31_C"/>
</dbReference>
<dbReference type="Proteomes" id="UP000027195">
    <property type="component" value="Unassembled WGS sequence"/>
</dbReference>
<dbReference type="CDD" id="cd06602">
    <property type="entry name" value="GH31_MGAM_SI_GAA"/>
    <property type="match status" value="1"/>
</dbReference>
<dbReference type="InParanoid" id="A0A067MWZ5"/>
<dbReference type="InterPro" id="IPR030458">
    <property type="entry name" value="Glyco_hydro_31_AS"/>
</dbReference>
<keyword evidence="8 15" id="KW-0378">Hydrolase</keyword>
<dbReference type="GO" id="GO:0000272">
    <property type="term" value="P:polysaccharide catabolic process"/>
    <property type="evidence" value="ECO:0007669"/>
    <property type="project" value="UniProtKB-KW"/>
</dbReference>
<evidence type="ECO:0000256" key="14">
    <source>
        <dbReference type="ARBA" id="ARBA00025512"/>
    </source>
</evidence>
<keyword evidence="13" id="KW-0624">Polysaccharide degradation</keyword>
<keyword evidence="17" id="KW-0472">Membrane</keyword>
<dbReference type="STRING" id="930990.A0A067MWZ5"/>
<proteinExistence type="inferred from homology"/>
<dbReference type="HOGENOM" id="CLU_000631_11_0_1"/>
<evidence type="ECO:0000259" key="20">
    <source>
        <dbReference type="Pfam" id="PF21365"/>
    </source>
</evidence>
<dbReference type="OrthoDB" id="5839090at2759"/>
<dbReference type="EC" id="3.2.1.21" evidence="4"/>